<evidence type="ECO:0000256" key="3">
    <source>
        <dbReference type="ARBA" id="ARBA00022553"/>
    </source>
</evidence>
<dbReference type="InterPro" id="IPR013012">
    <property type="entry name" value="PTS_EIIB_3"/>
</dbReference>
<dbReference type="Gene3D" id="3.30.420.40">
    <property type="match status" value="2"/>
</dbReference>
<evidence type="ECO:0000256" key="8">
    <source>
        <dbReference type="PROSITE-ProRule" id="PRU00423"/>
    </source>
</evidence>
<name>A0AB35U1V7_9FIRM</name>
<comment type="similarity">
    <text evidence="1">Belongs to the ROK (NagC/XylR) family.</text>
</comment>
<dbReference type="GO" id="GO:0016301">
    <property type="term" value="F:kinase activity"/>
    <property type="evidence" value="ECO:0007669"/>
    <property type="project" value="UniProtKB-KW"/>
</dbReference>
<proteinExistence type="inferred from homology"/>
<feature type="domain" description="PTS EIIB type-3" evidence="9">
    <location>
        <begin position="92"/>
        <end position="200"/>
    </location>
</feature>
<keyword evidence="11" id="KW-1185">Reference proteome</keyword>
<dbReference type="AlphaFoldDB" id="A0AB35U1V7"/>
<dbReference type="RefSeq" id="WP_370595415.1">
    <property type="nucleotide sequence ID" value="NZ_JALBUR010000002.1"/>
</dbReference>
<protein>
    <submittedName>
        <fullName evidence="10">ROK family protein</fullName>
    </submittedName>
</protein>
<dbReference type="InterPro" id="IPR000600">
    <property type="entry name" value="ROK"/>
</dbReference>
<gene>
    <name evidence="10" type="ORF">MOZ60_01730</name>
</gene>
<dbReference type="PANTHER" id="PTHR34581">
    <property type="entry name" value="PTS SYSTEM N,N'-DIACETYLCHITOBIOSE-SPECIFIC EIIB COMPONENT"/>
    <property type="match status" value="1"/>
</dbReference>
<reference evidence="10 11" key="1">
    <citation type="submission" date="2022-03" db="EMBL/GenBank/DDBJ databases">
        <title>Novel taxa within the pig intestine.</title>
        <authorList>
            <person name="Wylensek D."/>
            <person name="Bishof K."/>
            <person name="Afrizal A."/>
            <person name="Clavel T."/>
        </authorList>
    </citation>
    <scope>NUCLEOTIDE SEQUENCE [LARGE SCALE GENOMIC DNA]</scope>
    <source>
        <strain evidence="10 11">CLA-KB-P133</strain>
    </source>
</reference>
<evidence type="ECO:0000256" key="1">
    <source>
        <dbReference type="ARBA" id="ARBA00006479"/>
    </source>
</evidence>
<dbReference type="SUPFAM" id="SSF53067">
    <property type="entry name" value="Actin-like ATPase domain"/>
    <property type="match status" value="1"/>
</dbReference>
<dbReference type="CDD" id="cd23763">
    <property type="entry name" value="ASKHA_ATPase_ROK"/>
    <property type="match status" value="1"/>
</dbReference>
<organism evidence="10 11">
    <name type="scientific">Grylomicrobium aquisgranensis</name>
    <dbReference type="NCBI Taxonomy" id="2926318"/>
    <lineage>
        <taxon>Bacteria</taxon>
        <taxon>Bacillati</taxon>
        <taxon>Bacillota</taxon>
        <taxon>Erysipelotrichia</taxon>
        <taxon>Erysipelotrichales</taxon>
        <taxon>Erysipelotrichaceae</taxon>
        <taxon>Grylomicrobium</taxon>
    </lineage>
</organism>
<dbReference type="InterPro" id="IPR043129">
    <property type="entry name" value="ATPase_NBD"/>
</dbReference>
<dbReference type="InterPro" id="IPR003501">
    <property type="entry name" value="PTS_EIIB_2/3"/>
</dbReference>
<accession>A0AB35U1V7</accession>
<evidence type="ECO:0000256" key="2">
    <source>
        <dbReference type="ARBA" id="ARBA00022448"/>
    </source>
</evidence>
<sequence>MKWTKEECCTWIKSLHVEGFDLHKEEDHYQFVSSNANGSINIYPEDIVELCIQDKEGKTTFYLHFHIEDKEHDQDLIHQMLVSLQETARKRILQVVLCCTSGLTTSFFAQQLNQAAEILHKDFVFSAVCFSDLYKKGFDCDIILLAPQIHFQYKKVKEVFHDQLVIRIPADIFAAYDAGRMLGLLQKEYMQHIGESIGEENIPLRSIYDNPYRILTIAVISHRQQTRFGYRIYDHGSITLDKEVIKPDITLQDLFDLLDYVMMRHHNIDAIGISLPGVANHGFLNLEHSDFDHYNLADAIIKRYHHPAIILNDVNAMALGYHAMHEDSDDMAFCFMPHGQVDLGAGLIMDGKLRLGYAHHAGEMHHLLKAFCPNISSDNITPESTRQLLVISILSLISTLAPAKIIYYCELCPDPDEICNALSEYIEPAYIPEIIHVNRLKRYQLPGTMIRCLEVLNSHTIVEHMKY</sequence>
<dbReference type="PROSITE" id="PS51100">
    <property type="entry name" value="PTS_EIIB_TYPE_3"/>
    <property type="match status" value="1"/>
</dbReference>
<dbReference type="InterPro" id="IPR051819">
    <property type="entry name" value="PTS_sugar-specific_EIIB"/>
</dbReference>
<dbReference type="Proteomes" id="UP001286174">
    <property type="component" value="Unassembled WGS sequence"/>
</dbReference>
<dbReference type="GO" id="GO:0008982">
    <property type="term" value="F:protein-N(PI)-phosphohistidine-sugar phosphotransferase activity"/>
    <property type="evidence" value="ECO:0007669"/>
    <property type="project" value="InterPro"/>
</dbReference>
<evidence type="ECO:0000256" key="4">
    <source>
        <dbReference type="ARBA" id="ARBA00022597"/>
    </source>
</evidence>
<evidence type="ECO:0000256" key="7">
    <source>
        <dbReference type="ARBA" id="ARBA00022777"/>
    </source>
</evidence>
<keyword evidence="6" id="KW-0598">Phosphotransferase system</keyword>
<dbReference type="Gene3D" id="3.40.50.2300">
    <property type="match status" value="1"/>
</dbReference>
<dbReference type="Pfam" id="PF00480">
    <property type="entry name" value="ROK"/>
    <property type="match status" value="1"/>
</dbReference>
<evidence type="ECO:0000256" key="6">
    <source>
        <dbReference type="ARBA" id="ARBA00022683"/>
    </source>
</evidence>
<dbReference type="EMBL" id="JALBUR010000002">
    <property type="protein sequence ID" value="MDX8418810.1"/>
    <property type="molecule type" value="Genomic_DNA"/>
</dbReference>
<dbReference type="GO" id="GO:0009401">
    <property type="term" value="P:phosphoenolpyruvate-dependent sugar phosphotransferase system"/>
    <property type="evidence" value="ECO:0007669"/>
    <property type="project" value="UniProtKB-KW"/>
</dbReference>
<evidence type="ECO:0000313" key="10">
    <source>
        <dbReference type="EMBL" id="MDX8418810.1"/>
    </source>
</evidence>
<evidence type="ECO:0000313" key="11">
    <source>
        <dbReference type="Proteomes" id="UP001286174"/>
    </source>
</evidence>
<dbReference type="Pfam" id="PF02302">
    <property type="entry name" value="PTS_IIB"/>
    <property type="match status" value="1"/>
</dbReference>
<keyword evidence="2" id="KW-0813">Transport</keyword>
<dbReference type="PANTHER" id="PTHR34581:SF2">
    <property type="entry name" value="PTS SYSTEM N,N'-DIACETYLCHITOBIOSE-SPECIFIC EIIB COMPONENT"/>
    <property type="match status" value="1"/>
</dbReference>
<dbReference type="SUPFAM" id="SSF52794">
    <property type="entry name" value="PTS system IIB component-like"/>
    <property type="match status" value="1"/>
</dbReference>
<comment type="caution">
    <text evidence="10">The sequence shown here is derived from an EMBL/GenBank/DDBJ whole genome shotgun (WGS) entry which is preliminary data.</text>
</comment>
<keyword evidence="7" id="KW-0418">Kinase</keyword>
<keyword evidence="5" id="KW-0808">Transferase</keyword>
<dbReference type="InterPro" id="IPR036095">
    <property type="entry name" value="PTS_EIIB-like_sf"/>
</dbReference>
<evidence type="ECO:0000259" key="9">
    <source>
        <dbReference type="PROSITE" id="PS51100"/>
    </source>
</evidence>
<keyword evidence="4" id="KW-0762">Sugar transport</keyword>
<keyword evidence="3" id="KW-0597">Phosphoprotein</keyword>
<feature type="modified residue" description="Phosphocysteine; by EIIA" evidence="8">
    <location>
        <position position="99"/>
    </location>
</feature>
<evidence type="ECO:0000256" key="5">
    <source>
        <dbReference type="ARBA" id="ARBA00022679"/>
    </source>
</evidence>